<evidence type="ECO:0000256" key="1">
    <source>
        <dbReference type="SAM" id="MobiDB-lite"/>
    </source>
</evidence>
<sequence length="209" mass="23404">MSLNHRRVISEGNLRLLAEAGQVSETNQPGCRRVSTQYISPFASRDTLDIPDFFNSAAALVFCGMQPAVAENLFDEWQNLPEEHFAYGHDIDRLGKNYIELRAAAVDAWLPEPQHDWEAALEHQGIKLSTRQGIMDPEYRDIRLSGTASEWALDTFICNWDFLASLEERVAHTFERLGGEKKITGDRSGSPDPSTPASTSRQPTSQSPQ</sequence>
<dbReference type="AlphaFoldDB" id="A0A165H7L3"/>
<name>A0A165H7L3_XYLHT</name>
<feature type="compositionally biased region" description="Low complexity" evidence="1">
    <location>
        <begin position="195"/>
        <end position="209"/>
    </location>
</feature>
<dbReference type="OrthoDB" id="5429780at2759"/>
<dbReference type="InParanoid" id="A0A165H7L3"/>
<proteinExistence type="predicted"/>
<keyword evidence="3" id="KW-1185">Reference proteome</keyword>
<dbReference type="EMBL" id="KV407458">
    <property type="protein sequence ID" value="KZF23096.1"/>
    <property type="molecule type" value="Genomic_DNA"/>
</dbReference>
<dbReference type="RefSeq" id="XP_018188651.1">
    <property type="nucleotide sequence ID" value="XM_018329202.1"/>
</dbReference>
<evidence type="ECO:0000313" key="2">
    <source>
        <dbReference type="EMBL" id="KZF23096.1"/>
    </source>
</evidence>
<reference evidence="2 3" key="1">
    <citation type="journal article" date="2016" name="Fungal Biol.">
        <title>The genome of Xylona heveae provides a window into fungal endophytism.</title>
        <authorList>
            <person name="Gazis R."/>
            <person name="Kuo A."/>
            <person name="Riley R."/>
            <person name="LaButti K."/>
            <person name="Lipzen A."/>
            <person name="Lin J."/>
            <person name="Amirebrahimi M."/>
            <person name="Hesse C.N."/>
            <person name="Spatafora J.W."/>
            <person name="Henrissat B."/>
            <person name="Hainaut M."/>
            <person name="Grigoriev I.V."/>
            <person name="Hibbett D.S."/>
        </authorList>
    </citation>
    <scope>NUCLEOTIDE SEQUENCE [LARGE SCALE GENOMIC DNA]</scope>
    <source>
        <strain evidence="2 3">TC161</strain>
    </source>
</reference>
<organism evidence="2 3">
    <name type="scientific">Xylona heveae (strain CBS 132557 / TC161)</name>
    <dbReference type="NCBI Taxonomy" id="1328760"/>
    <lineage>
        <taxon>Eukaryota</taxon>
        <taxon>Fungi</taxon>
        <taxon>Dikarya</taxon>
        <taxon>Ascomycota</taxon>
        <taxon>Pezizomycotina</taxon>
        <taxon>Xylonomycetes</taxon>
        <taxon>Xylonales</taxon>
        <taxon>Xylonaceae</taxon>
        <taxon>Xylona</taxon>
    </lineage>
</organism>
<gene>
    <name evidence="2" type="ORF">L228DRAFT_143430</name>
</gene>
<dbReference type="Proteomes" id="UP000076632">
    <property type="component" value="Unassembled WGS sequence"/>
</dbReference>
<protein>
    <submittedName>
        <fullName evidence="2">Uncharacterized protein</fullName>
    </submittedName>
</protein>
<dbReference type="STRING" id="1328760.A0A165H7L3"/>
<accession>A0A165H7L3</accession>
<evidence type="ECO:0000313" key="3">
    <source>
        <dbReference type="Proteomes" id="UP000076632"/>
    </source>
</evidence>
<dbReference type="GeneID" id="28894339"/>
<feature type="region of interest" description="Disordered" evidence="1">
    <location>
        <begin position="177"/>
        <end position="209"/>
    </location>
</feature>